<evidence type="ECO:0000313" key="2">
    <source>
        <dbReference type="Proteomes" id="UP000183376"/>
    </source>
</evidence>
<name>A0A1G9XZ01_ALLAB</name>
<dbReference type="Proteomes" id="UP000183376">
    <property type="component" value="Chromosome I"/>
</dbReference>
<dbReference type="STRING" id="211114.SAMN04489726_4492"/>
<protein>
    <submittedName>
        <fullName evidence="1">Uncharacterized protein</fullName>
    </submittedName>
</protein>
<organism evidence="1 2">
    <name type="scientific">Allokutzneria albata</name>
    <name type="common">Kibdelosporangium albatum</name>
    <dbReference type="NCBI Taxonomy" id="211114"/>
    <lineage>
        <taxon>Bacteria</taxon>
        <taxon>Bacillati</taxon>
        <taxon>Actinomycetota</taxon>
        <taxon>Actinomycetes</taxon>
        <taxon>Pseudonocardiales</taxon>
        <taxon>Pseudonocardiaceae</taxon>
        <taxon>Allokutzneria</taxon>
    </lineage>
</organism>
<dbReference type="EMBL" id="LT629701">
    <property type="protein sequence ID" value="SDN02018.1"/>
    <property type="molecule type" value="Genomic_DNA"/>
</dbReference>
<keyword evidence="2" id="KW-1185">Reference proteome</keyword>
<proteinExistence type="predicted"/>
<reference evidence="1 2" key="1">
    <citation type="submission" date="2016-10" db="EMBL/GenBank/DDBJ databases">
        <authorList>
            <person name="de Groot N.N."/>
        </authorList>
    </citation>
    <scope>NUCLEOTIDE SEQUENCE [LARGE SCALE GENOMIC DNA]</scope>
    <source>
        <strain evidence="1 2">DSM 44149</strain>
    </source>
</reference>
<accession>A0A1G9XZ01</accession>
<sequence length="146" mass="16472">MPLRHLGHRRSVSEDYRLHLTHVLLIGNDLDRQDPAPCHDEVQKDTRVATRCPRRANNAVEQHGTRLLRASEERVSHRRGTANLARKRRSALVLGCGGQGNGDFVGSEHNVRIKHGKQRLEVTFAGGSKERLDDFPLTRLICLAFV</sequence>
<evidence type="ECO:0000313" key="1">
    <source>
        <dbReference type="EMBL" id="SDN02018.1"/>
    </source>
</evidence>
<dbReference type="AlphaFoldDB" id="A0A1G9XZ01"/>
<gene>
    <name evidence="1" type="ORF">SAMN04489726_4492</name>
</gene>